<proteinExistence type="predicted"/>
<dbReference type="STRING" id="796925.A0A137PI88"/>
<organism evidence="4 5">
    <name type="scientific">Conidiobolus coronatus (strain ATCC 28846 / CBS 209.66 / NRRL 28638)</name>
    <name type="common">Delacroixia coronata</name>
    <dbReference type="NCBI Taxonomy" id="796925"/>
    <lineage>
        <taxon>Eukaryota</taxon>
        <taxon>Fungi</taxon>
        <taxon>Fungi incertae sedis</taxon>
        <taxon>Zoopagomycota</taxon>
        <taxon>Entomophthoromycotina</taxon>
        <taxon>Entomophthoromycetes</taxon>
        <taxon>Entomophthorales</taxon>
        <taxon>Ancylistaceae</taxon>
        <taxon>Conidiobolus</taxon>
    </lineage>
</organism>
<dbReference type="AlphaFoldDB" id="A0A137PI88"/>
<name>A0A137PI88_CONC2</name>
<dbReference type="SUPFAM" id="SSF48403">
    <property type="entry name" value="Ankyrin repeat"/>
    <property type="match status" value="1"/>
</dbReference>
<keyword evidence="1" id="KW-0677">Repeat</keyword>
<evidence type="ECO:0000313" key="4">
    <source>
        <dbReference type="EMBL" id="KXN74714.1"/>
    </source>
</evidence>
<keyword evidence="5" id="KW-1185">Reference proteome</keyword>
<dbReference type="InterPro" id="IPR036770">
    <property type="entry name" value="Ankyrin_rpt-contain_sf"/>
</dbReference>
<dbReference type="Pfam" id="PF12796">
    <property type="entry name" value="Ank_2"/>
    <property type="match status" value="1"/>
</dbReference>
<dbReference type="InterPro" id="IPR000210">
    <property type="entry name" value="BTB/POZ_dom"/>
</dbReference>
<dbReference type="OrthoDB" id="6359816at2759"/>
<accession>A0A137PI88</accession>
<dbReference type="Pfam" id="PF00651">
    <property type="entry name" value="BTB"/>
    <property type="match status" value="2"/>
</dbReference>
<feature type="domain" description="BTB" evidence="3">
    <location>
        <begin position="286"/>
        <end position="364"/>
    </location>
</feature>
<keyword evidence="2" id="KW-0040">ANK repeat</keyword>
<dbReference type="Proteomes" id="UP000070444">
    <property type="component" value="Unassembled WGS sequence"/>
</dbReference>
<dbReference type="PANTHER" id="PTHR46231:SF1">
    <property type="entry name" value="ANKYRIN REPEAT AND BTB_POZ DOMAIN-CONTAINING PROTEIN 1"/>
    <property type="match status" value="1"/>
</dbReference>
<dbReference type="Gene3D" id="1.25.40.20">
    <property type="entry name" value="Ankyrin repeat-containing domain"/>
    <property type="match status" value="1"/>
</dbReference>
<evidence type="ECO:0000256" key="2">
    <source>
        <dbReference type="ARBA" id="ARBA00023043"/>
    </source>
</evidence>
<dbReference type="GO" id="GO:0005737">
    <property type="term" value="C:cytoplasm"/>
    <property type="evidence" value="ECO:0007669"/>
    <property type="project" value="TreeGrafter"/>
</dbReference>
<dbReference type="InterPro" id="IPR002110">
    <property type="entry name" value="Ankyrin_rpt"/>
</dbReference>
<dbReference type="GO" id="GO:0000151">
    <property type="term" value="C:ubiquitin ligase complex"/>
    <property type="evidence" value="ECO:0007669"/>
    <property type="project" value="TreeGrafter"/>
</dbReference>
<dbReference type="EMBL" id="KQ964421">
    <property type="protein sequence ID" value="KXN74714.1"/>
    <property type="molecule type" value="Genomic_DNA"/>
</dbReference>
<dbReference type="InterPro" id="IPR011333">
    <property type="entry name" value="SKP1/BTB/POZ_sf"/>
</dbReference>
<sequence length="403" mass="47318">MQLVDSLLFSACEIGDLRTIKCLVLHFNVSITQGDKKYLFPIYYACKYGHIDVVKFLISAGGADIGMSNIIKCYLVSCPSIKSLLVDLNCNDQHYPSPFINHFNLYYLEIRNSHHDNVVSFLIFEKKGDTCEIARVQAHSVILEARCPEFYTSNCRFGNREVSLYSFNEFRPTHFSMIIKYLYYGTLFIPQRSMKKFLIRVCSYLQLNKLKHELRSSNSFNLSKPERISDYCIDFQRNYINYFQLEIVEKIINLNEVNLLHFCYQTESKYVNTINKVLFVYPYSTVDCLLNVEDYLIPCHQMILRLQSPYFKQLLTSDFYEAIINKHCLKNGRLLPIFTIDNFSFDAILDIIKFLYTGNCDLEYEKLIEILKACDYYLIEDLKELICAKMSLPLIDTSHFTRR</sequence>
<reference evidence="4 5" key="1">
    <citation type="journal article" date="2015" name="Genome Biol. Evol.">
        <title>Phylogenomic analyses indicate that early fungi evolved digesting cell walls of algal ancestors of land plants.</title>
        <authorList>
            <person name="Chang Y."/>
            <person name="Wang S."/>
            <person name="Sekimoto S."/>
            <person name="Aerts A.L."/>
            <person name="Choi C."/>
            <person name="Clum A."/>
            <person name="LaButti K.M."/>
            <person name="Lindquist E.A."/>
            <person name="Yee Ngan C."/>
            <person name="Ohm R.A."/>
            <person name="Salamov A.A."/>
            <person name="Grigoriev I.V."/>
            <person name="Spatafora J.W."/>
            <person name="Berbee M.L."/>
        </authorList>
    </citation>
    <scope>NUCLEOTIDE SEQUENCE [LARGE SCALE GENOMIC DNA]</scope>
    <source>
        <strain evidence="4 5">NRRL 28638</strain>
    </source>
</reference>
<protein>
    <recommendedName>
        <fullName evidence="3">BTB domain-containing protein</fullName>
    </recommendedName>
</protein>
<evidence type="ECO:0000256" key="1">
    <source>
        <dbReference type="ARBA" id="ARBA00022737"/>
    </source>
</evidence>
<dbReference type="PANTHER" id="PTHR46231">
    <property type="entry name" value="ANKYRIN REPEAT AND BTB/POZ DOMAIN-CONTAINING PROTEIN 1"/>
    <property type="match status" value="1"/>
</dbReference>
<dbReference type="SUPFAM" id="SSF54695">
    <property type="entry name" value="POZ domain"/>
    <property type="match status" value="2"/>
</dbReference>
<dbReference type="Gene3D" id="3.30.710.10">
    <property type="entry name" value="Potassium Channel Kv1.1, Chain A"/>
    <property type="match status" value="2"/>
</dbReference>
<evidence type="ECO:0000259" key="3">
    <source>
        <dbReference type="PROSITE" id="PS50097"/>
    </source>
</evidence>
<feature type="domain" description="BTB" evidence="3">
    <location>
        <begin position="136"/>
        <end position="191"/>
    </location>
</feature>
<evidence type="ECO:0000313" key="5">
    <source>
        <dbReference type="Proteomes" id="UP000070444"/>
    </source>
</evidence>
<dbReference type="InterPro" id="IPR044515">
    <property type="entry name" value="ABTB1"/>
</dbReference>
<dbReference type="SMART" id="SM00225">
    <property type="entry name" value="BTB"/>
    <property type="match status" value="2"/>
</dbReference>
<dbReference type="PROSITE" id="PS50097">
    <property type="entry name" value="BTB"/>
    <property type="match status" value="2"/>
</dbReference>
<gene>
    <name evidence="4" type="ORF">CONCODRAFT_2277</name>
</gene>